<gene>
    <name evidence="1" type="ORF">HCN56_24660</name>
</gene>
<proteinExistence type="predicted"/>
<comment type="caution">
    <text evidence="1">The sequence shown here is derived from an EMBL/GenBank/DDBJ whole genome shotgun (WGS) entry which is preliminary data.</text>
</comment>
<protein>
    <submittedName>
        <fullName evidence="1">Uncharacterized protein</fullName>
    </submittedName>
</protein>
<evidence type="ECO:0000313" key="1">
    <source>
        <dbReference type="EMBL" id="NJQ08676.1"/>
    </source>
</evidence>
<reference evidence="1 2" key="1">
    <citation type="submission" date="2020-03" db="EMBL/GenBank/DDBJ databases">
        <title>Draft genome of Streptomyces sp. ventii, isolated from the Axial Seamount in the Pacific Ocean, and resequencing of the two type strains Streptomyces lonarensis strain NCL 716 and Streptomyces bohaiensis strain 11A07.</title>
        <authorList>
            <person name="Loughran R.M."/>
            <person name="Pfannmuller K.M."/>
            <person name="Wasson B.J."/>
            <person name="Deadmond M.C."/>
            <person name="Paddock B.E."/>
            <person name="Koyack M.J."/>
            <person name="Gallegos D.A."/>
            <person name="Mitchell E.A."/>
            <person name="Ushijima B."/>
            <person name="Saw J.H."/>
            <person name="Mcphail K.L."/>
            <person name="Videau P."/>
        </authorList>
    </citation>
    <scope>NUCLEOTIDE SEQUENCE [LARGE SCALE GENOMIC DNA]</scope>
    <source>
        <strain evidence="1 2">NCL716</strain>
    </source>
</reference>
<evidence type="ECO:0000313" key="2">
    <source>
        <dbReference type="Proteomes" id="UP000578686"/>
    </source>
</evidence>
<dbReference type="AlphaFoldDB" id="A0A7X6D5P9"/>
<sequence length="190" mass="20161">MHLYDPEQLTDTPVRLRWAPHHGCADPAVARARAAALLAPVRPSAPVFQLDAETAETVLRCYLHAAALTGEPFTTVHRWAQNNATDPARTLRSHPRVAPGASMELEAALTSHPERRDAALALINRSLAGLEDPAVRRACTPGKADAAALAELLESGGTLYVVGRDAATLPLRTALLRAVTPPLARVATGP</sequence>
<dbReference type="EMBL" id="JAAVJD010000376">
    <property type="protein sequence ID" value="NJQ08676.1"/>
    <property type="molecule type" value="Genomic_DNA"/>
</dbReference>
<keyword evidence="2" id="KW-1185">Reference proteome</keyword>
<dbReference type="Proteomes" id="UP000578686">
    <property type="component" value="Unassembled WGS sequence"/>
</dbReference>
<name>A0A7X6D5P9_9ACTN</name>
<accession>A0A7X6D5P9</accession>
<organism evidence="1 2">
    <name type="scientific">Streptomyces lonarensis</name>
    <dbReference type="NCBI Taxonomy" id="700599"/>
    <lineage>
        <taxon>Bacteria</taxon>
        <taxon>Bacillati</taxon>
        <taxon>Actinomycetota</taxon>
        <taxon>Actinomycetes</taxon>
        <taxon>Kitasatosporales</taxon>
        <taxon>Streptomycetaceae</taxon>
        <taxon>Streptomyces</taxon>
    </lineage>
</organism>